<gene>
    <name evidence="1" type="ORF">BS329_15860</name>
</gene>
<dbReference type="Proteomes" id="UP000187486">
    <property type="component" value="Unassembled WGS sequence"/>
</dbReference>
<sequence length="266" mass="28406">MDVPDSRAKPSFAEVRAGLITGVPSATATDAVAGIRGVEPGFPATIAAEDDYRDTVIGSATRSGTRHFVVVEPGLAPSDLAHDVVRNALPDGQDFRVLYITGDAGVRARLAAACTGRDQVMWLDPAGAGIDGCVLAARHDRFFGFDEPVCVLLGSTLQHAYYPEHVIIDLWGYLPHGSQMSITQVVAPRPASRAASRLQSVGHLLVAYTWTPLLPRSVAKTKKLFAHWEIVEHHLATPVLPGQDPDVTRPVPVINLTARTTLSAGI</sequence>
<dbReference type="RefSeq" id="WP_076161449.1">
    <property type="nucleotide sequence ID" value="NZ_MQUQ01000007.1"/>
</dbReference>
<dbReference type="OrthoDB" id="4773951at2"/>
<evidence type="ECO:0000313" key="1">
    <source>
        <dbReference type="EMBL" id="OLZ51736.1"/>
    </source>
</evidence>
<protein>
    <submittedName>
        <fullName evidence="1">Uncharacterized protein</fullName>
    </submittedName>
</protein>
<dbReference type="Gene3D" id="3.40.50.150">
    <property type="entry name" value="Vaccinia Virus protein VP39"/>
    <property type="match status" value="1"/>
</dbReference>
<organism evidence="1 2">
    <name type="scientific">Amycolatopsis coloradensis</name>
    <dbReference type="NCBI Taxonomy" id="76021"/>
    <lineage>
        <taxon>Bacteria</taxon>
        <taxon>Bacillati</taxon>
        <taxon>Actinomycetota</taxon>
        <taxon>Actinomycetes</taxon>
        <taxon>Pseudonocardiales</taxon>
        <taxon>Pseudonocardiaceae</taxon>
        <taxon>Amycolatopsis</taxon>
    </lineage>
</organism>
<dbReference type="Pfam" id="PF04672">
    <property type="entry name" value="Methyltransf_19"/>
    <property type="match status" value="1"/>
</dbReference>
<keyword evidence="2" id="KW-1185">Reference proteome</keyword>
<proteinExistence type="predicted"/>
<accession>A0A1R0KUL9</accession>
<dbReference type="AlphaFoldDB" id="A0A1R0KUL9"/>
<dbReference type="STRING" id="76021.BS329_15860"/>
<comment type="caution">
    <text evidence="1">The sequence shown here is derived from an EMBL/GenBank/DDBJ whole genome shotgun (WGS) entry which is preliminary data.</text>
</comment>
<dbReference type="InterPro" id="IPR006764">
    <property type="entry name" value="SAM_dep_MeTrfase_SAV2177_type"/>
</dbReference>
<dbReference type="EMBL" id="MQUQ01000007">
    <property type="protein sequence ID" value="OLZ51736.1"/>
    <property type="molecule type" value="Genomic_DNA"/>
</dbReference>
<evidence type="ECO:0000313" key="2">
    <source>
        <dbReference type="Proteomes" id="UP000187486"/>
    </source>
</evidence>
<dbReference type="InterPro" id="IPR029063">
    <property type="entry name" value="SAM-dependent_MTases_sf"/>
</dbReference>
<name>A0A1R0KUL9_9PSEU</name>
<reference evidence="1 2" key="1">
    <citation type="submission" date="2016-01" db="EMBL/GenBank/DDBJ databases">
        <title>Amycolatopsis coloradensis genome sequencing and assembly.</title>
        <authorList>
            <person name="Mayilraj S."/>
        </authorList>
    </citation>
    <scope>NUCLEOTIDE SEQUENCE [LARGE SCALE GENOMIC DNA]</scope>
    <source>
        <strain evidence="1 2">DSM 44225</strain>
    </source>
</reference>